<dbReference type="EMBL" id="VRSW01000002">
    <property type="protein sequence ID" value="TXK04466.1"/>
    <property type="molecule type" value="Genomic_DNA"/>
</dbReference>
<dbReference type="InterPro" id="IPR036890">
    <property type="entry name" value="HATPase_C_sf"/>
</dbReference>
<dbReference type="PANTHER" id="PTHR24421:SF10">
    <property type="entry name" value="NITRATE_NITRITE SENSOR PROTEIN NARQ"/>
    <property type="match status" value="1"/>
</dbReference>
<dbReference type="Gene3D" id="1.20.5.1930">
    <property type="match status" value="1"/>
</dbReference>
<evidence type="ECO:0000256" key="3">
    <source>
        <dbReference type="ARBA" id="ARBA00022553"/>
    </source>
</evidence>
<feature type="transmembrane region" description="Helical" evidence="9">
    <location>
        <begin position="146"/>
        <end position="164"/>
    </location>
</feature>
<gene>
    <name evidence="11" type="ORF">FVP60_07135</name>
</gene>
<evidence type="ECO:0000256" key="7">
    <source>
        <dbReference type="ARBA" id="ARBA00022840"/>
    </source>
</evidence>
<evidence type="ECO:0000313" key="11">
    <source>
        <dbReference type="EMBL" id="TXK04466.1"/>
    </source>
</evidence>
<evidence type="ECO:0000256" key="9">
    <source>
        <dbReference type="SAM" id="Phobius"/>
    </source>
</evidence>
<dbReference type="InterPro" id="IPR003594">
    <property type="entry name" value="HATPase_dom"/>
</dbReference>
<dbReference type="RefSeq" id="WP_147825601.1">
    <property type="nucleotide sequence ID" value="NZ_BAAARG010000002.1"/>
</dbReference>
<dbReference type="GO" id="GO:0046983">
    <property type="term" value="F:protein dimerization activity"/>
    <property type="evidence" value="ECO:0007669"/>
    <property type="project" value="InterPro"/>
</dbReference>
<keyword evidence="8" id="KW-0902">Two-component regulatory system</keyword>
<accession>A0A5C8HLY1</accession>
<evidence type="ECO:0000256" key="2">
    <source>
        <dbReference type="ARBA" id="ARBA00012438"/>
    </source>
</evidence>
<feature type="domain" description="Histidine kinase/HSP90-like ATPase" evidence="10">
    <location>
        <begin position="289"/>
        <end position="379"/>
    </location>
</feature>
<proteinExistence type="predicted"/>
<keyword evidence="7" id="KW-0067">ATP-binding</keyword>
<dbReference type="Gene3D" id="3.30.565.10">
    <property type="entry name" value="Histidine kinase-like ATPase, C-terminal domain"/>
    <property type="match status" value="1"/>
</dbReference>
<comment type="caution">
    <text evidence="11">The sequence shown here is derived from an EMBL/GenBank/DDBJ whole genome shotgun (WGS) entry which is preliminary data.</text>
</comment>
<reference evidence="11 12" key="1">
    <citation type="submission" date="2019-08" db="EMBL/GenBank/DDBJ databases">
        <authorList>
            <person name="Dong K."/>
        </authorList>
    </citation>
    <scope>NUCLEOTIDE SEQUENCE [LARGE SCALE GENOMIC DNA]</scope>
    <source>
        <strain evidence="11 12">M4-8</strain>
    </source>
</reference>
<sequence>MAALETSADRASTSSESRSRLVAKRLVLRIVFAGVVFVGLWLTVTPPEGARGLQLLLGVAAMLAATLSHWAPGSGVLLAVAATTTAWALNLTADPFLLAGVGVFTSAERRGTRRFPWWLLVAGTLLMLVTFVFGGPPNLGGFEERMRGVLLGAVVLAVSWVLGVRTRQAQQVAEEQVRADERLRLARDVHDVLSHSLGAIGVRAGVTAHVDALGEPELREALRAIESQARDSLAELKLLLQRERDGKLETAAASLPLSGILRDVSATAKLAGLEVDLHYDSEVDQLPPSIRTTVHRVAQEAVTNALRHAGATRLTLTVTHTATDAVVAASDDGVGVSSGFSYGHGLTGMRERVRLLGGELCIDSGQPGFLLTARIPLPQHEGAAR</sequence>
<comment type="catalytic activity">
    <reaction evidence="1">
        <text>ATP + protein L-histidine = ADP + protein N-phospho-L-histidine.</text>
        <dbReference type="EC" id="2.7.13.3"/>
    </reaction>
</comment>
<dbReference type="Pfam" id="PF07730">
    <property type="entry name" value="HisKA_3"/>
    <property type="match status" value="1"/>
</dbReference>
<dbReference type="GO" id="GO:0005524">
    <property type="term" value="F:ATP binding"/>
    <property type="evidence" value="ECO:0007669"/>
    <property type="project" value="UniProtKB-KW"/>
</dbReference>
<evidence type="ECO:0000256" key="1">
    <source>
        <dbReference type="ARBA" id="ARBA00000085"/>
    </source>
</evidence>
<name>A0A5C8HLY1_9MICO</name>
<evidence type="ECO:0000256" key="5">
    <source>
        <dbReference type="ARBA" id="ARBA00022741"/>
    </source>
</evidence>
<protein>
    <recommendedName>
        <fullName evidence="2">histidine kinase</fullName>
        <ecNumber evidence="2">2.7.13.3</ecNumber>
    </recommendedName>
</protein>
<feature type="transmembrane region" description="Helical" evidence="9">
    <location>
        <begin position="52"/>
        <end position="71"/>
    </location>
</feature>
<dbReference type="OrthoDB" id="227596at2"/>
<evidence type="ECO:0000313" key="12">
    <source>
        <dbReference type="Proteomes" id="UP000321196"/>
    </source>
</evidence>
<keyword evidence="9" id="KW-0812">Transmembrane</keyword>
<dbReference type="AlphaFoldDB" id="A0A5C8HLY1"/>
<dbReference type="GO" id="GO:0016020">
    <property type="term" value="C:membrane"/>
    <property type="evidence" value="ECO:0007669"/>
    <property type="project" value="InterPro"/>
</dbReference>
<dbReference type="InterPro" id="IPR011712">
    <property type="entry name" value="Sig_transdc_His_kin_sub3_dim/P"/>
</dbReference>
<feature type="transmembrane region" description="Helical" evidence="9">
    <location>
        <begin position="26"/>
        <end position="45"/>
    </location>
</feature>
<dbReference type="InterPro" id="IPR050482">
    <property type="entry name" value="Sensor_HK_TwoCompSys"/>
</dbReference>
<feature type="transmembrane region" description="Helical" evidence="9">
    <location>
        <begin position="115"/>
        <end position="134"/>
    </location>
</feature>
<dbReference type="Pfam" id="PF02518">
    <property type="entry name" value="HATPase_c"/>
    <property type="match status" value="1"/>
</dbReference>
<dbReference type="CDD" id="cd16917">
    <property type="entry name" value="HATPase_UhpB-NarQ-NarX-like"/>
    <property type="match status" value="1"/>
</dbReference>
<keyword evidence="4" id="KW-0808">Transferase</keyword>
<dbReference type="EC" id="2.7.13.3" evidence="2"/>
<keyword evidence="12" id="KW-1185">Reference proteome</keyword>
<keyword evidence="6" id="KW-0418">Kinase</keyword>
<keyword evidence="9" id="KW-1133">Transmembrane helix</keyword>
<evidence type="ECO:0000256" key="4">
    <source>
        <dbReference type="ARBA" id="ARBA00022679"/>
    </source>
</evidence>
<dbReference type="GO" id="GO:0000155">
    <property type="term" value="F:phosphorelay sensor kinase activity"/>
    <property type="evidence" value="ECO:0007669"/>
    <property type="project" value="InterPro"/>
</dbReference>
<keyword evidence="5" id="KW-0547">Nucleotide-binding</keyword>
<dbReference type="SMART" id="SM00387">
    <property type="entry name" value="HATPase_c"/>
    <property type="match status" value="1"/>
</dbReference>
<evidence type="ECO:0000256" key="8">
    <source>
        <dbReference type="ARBA" id="ARBA00023012"/>
    </source>
</evidence>
<evidence type="ECO:0000259" key="10">
    <source>
        <dbReference type="SMART" id="SM00387"/>
    </source>
</evidence>
<organism evidence="11 12">
    <name type="scientific">Microbacterium mitrae</name>
    <dbReference type="NCBI Taxonomy" id="664640"/>
    <lineage>
        <taxon>Bacteria</taxon>
        <taxon>Bacillati</taxon>
        <taxon>Actinomycetota</taxon>
        <taxon>Actinomycetes</taxon>
        <taxon>Micrococcales</taxon>
        <taxon>Microbacteriaceae</taxon>
        <taxon>Microbacterium</taxon>
    </lineage>
</organism>
<evidence type="ECO:0000256" key="6">
    <source>
        <dbReference type="ARBA" id="ARBA00022777"/>
    </source>
</evidence>
<dbReference type="PANTHER" id="PTHR24421">
    <property type="entry name" value="NITRATE/NITRITE SENSOR PROTEIN NARX-RELATED"/>
    <property type="match status" value="1"/>
</dbReference>
<keyword evidence="9" id="KW-0472">Membrane</keyword>
<dbReference type="SUPFAM" id="SSF55874">
    <property type="entry name" value="ATPase domain of HSP90 chaperone/DNA topoisomerase II/histidine kinase"/>
    <property type="match status" value="1"/>
</dbReference>
<keyword evidence="3" id="KW-0597">Phosphoprotein</keyword>
<dbReference type="Proteomes" id="UP000321196">
    <property type="component" value="Unassembled WGS sequence"/>
</dbReference>